<organism evidence="1 2">
    <name type="scientific">Desulfosporosinus fructosivorans</name>
    <dbReference type="NCBI Taxonomy" id="2018669"/>
    <lineage>
        <taxon>Bacteria</taxon>
        <taxon>Bacillati</taxon>
        <taxon>Bacillota</taxon>
        <taxon>Clostridia</taxon>
        <taxon>Eubacteriales</taxon>
        <taxon>Desulfitobacteriaceae</taxon>
        <taxon>Desulfosporosinus</taxon>
    </lineage>
</organism>
<comment type="caution">
    <text evidence="1">The sequence shown here is derived from an EMBL/GenBank/DDBJ whole genome shotgun (WGS) entry which is preliminary data.</text>
</comment>
<dbReference type="RefSeq" id="WP_135550836.1">
    <property type="nucleotide sequence ID" value="NZ_SPQQ01000010.1"/>
</dbReference>
<gene>
    <name evidence="1" type="ORF">E4K67_22445</name>
</gene>
<dbReference type="OrthoDB" id="8612906at2"/>
<dbReference type="EMBL" id="SPQQ01000010">
    <property type="protein sequence ID" value="TGE35879.1"/>
    <property type="molecule type" value="Genomic_DNA"/>
</dbReference>
<keyword evidence="2" id="KW-1185">Reference proteome</keyword>
<dbReference type="AlphaFoldDB" id="A0A4Z0R021"/>
<proteinExistence type="predicted"/>
<protein>
    <submittedName>
        <fullName evidence="1">Uncharacterized protein</fullName>
    </submittedName>
</protein>
<accession>A0A4Z0R021</accession>
<name>A0A4Z0R021_9FIRM</name>
<reference evidence="1 2" key="1">
    <citation type="submission" date="2019-03" db="EMBL/GenBank/DDBJ databases">
        <title>Draft Genome Sequence of Desulfosporosinus fructosivorans Strain 63.6F, Isolated from Marine Sediment in the Baltic Sea.</title>
        <authorList>
            <person name="Hausmann B."/>
            <person name="Vandieken V."/>
            <person name="Pjevac P."/>
            <person name="Schreck K."/>
            <person name="Herbold C.W."/>
            <person name="Loy A."/>
        </authorList>
    </citation>
    <scope>NUCLEOTIDE SEQUENCE [LARGE SCALE GENOMIC DNA]</scope>
    <source>
        <strain evidence="1 2">63.6F</strain>
    </source>
</reference>
<evidence type="ECO:0000313" key="1">
    <source>
        <dbReference type="EMBL" id="TGE35879.1"/>
    </source>
</evidence>
<sequence length="191" mass="20600">MINGNAGVSSAGDGLNGILDSLRSLSKIDVLVGIPEEESSREGGKVTNAELAFIHTKGSPLNKIPPRPFVEPAIEDPENREMIAVELRKAAESALDEDSEAVSRFLARAGLQGQNVVRDWFTNSKNGWPPNTPGTVLAKLRKDNSSIAQAAVRYVDEGGSLSDITGLEGMTRPMIDTDQLRKAVTYVIREK</sequence>
<evidence type="ECO:0000313" key="2">
    <source>
        <dbReference type="Proteomes" id="UP000298460"/>
    </source>
</evidence>
<dbReference type="Proteomes" id="UP000298460">
    <property type="component" value="Unassembled WGS sequence"/>
</dbReference>